<organism evidence="1 2">
    <name type="scientific">Gigaspora rosea</name>
    <dbReference type="NCBI Taxonomy" id="44941"/>
    <lineage>
        <taxon>Eukaryota</taxon>
        <taxon>Fungi</taxon>
        <taxon>Fungi incertae sedis</taxon>
        <taxon>Mucoromycota</taxon>
        <taxon>Glomeromycotina</taxon>
        <taxon>Glomeromycetes</taxon>
        <taxon>Diversisporales</taxon>
        <taxon>Gigasporaceae</taxon>
        <taxon>Gigaspora</taxon>
    </lineage>
</organism>
<gene>
    <name evidence="1" type="ORF">C2G38_2094692</name>
</gene>
<evidence type="ECO:0000313" key="2">
    <source>
        <dbReference type="Proteomes" id="UP000266673"/>
    </source>
</evidence>
<dbReference type="Proteomes" id="UP000266673">
    <property type="component" value="Unassembled WGS sequence"/>
</dbReference>
<accession>A0A397V4G9</accession>
<sequence length="229" mass="26902">MASKLTCILYLEPSHSSQFYQNILKFYDQSLKLFGPNNAHQYGPHISMTGFFTLYDSQRIINNGNIDENYEYISAYKKLDQIIQFIDNFLNNNHNITYPLVKNIIFSNSRNLLISLQVCQEMLDLVNQLSQLSFDESNSNSNVLVKDNSTKTIIRSKAINHLSLAYYDDGFFSNNTIKNLESMANEFIVFDELKEQKCGWDIVIYEKIHHSIRLEEKHVFREIKRWNVF</sequence>
<name>A0A397V4G9_9GLOM</name>
<keyword evidence="2" id="KW-1185">Reference proteome</keyword>
<reference evidence="1 2" key="1">
    <citation type="submission" date="2018-06" db="EMBL/GenBank/DDBJ databases">
        <title>Comparative genomics reveals the genomic features of Rhizophagus irregularis, R. cerebriforme, R. diaphanum and Gigaspora rosea, and their symbiotic lifestyle signature.</title>
        <authorList>
            <person name="Morin E."/>
            <person name="San Clemente H."/>
            <person name="Chen E.C.H."/>
            <person name="De La Providencia I."/>
            <person name="Hainaut M."/>
            <person name="Kuo A."/>
            <person name="Kohler A."/>
            <person name="Murat C."/>
            <person name="Tang N."/>
            <person name="Roy S."/>
            <person name="Loubradou J."/>
            <person name="Henrissat B."/>
            <person name="Grigoriev I.V."/>
            <person name="Corradi N."/>
            <person name="Roux C."/>
            <person name="Martin F.M."/>
        </authorList>
    </citation>
    <scope>NUCLEOTIDE SEQUENCE [LARGE SCALE GENOMIC DNA]</scope>
    <source>
        <strain evidence="1 2">DAOM 194757</strain>
    </source>
</reference>
<proteinExistence type="predicted"/>
<comment type="caution">
    <text evidence="1">The sequence shown here is derived from an EMBL/GenBank/DDBJ whole genome shotgun (WGS) entry which is preliminary data.</text>
</comment>
<evidence type="ECO:0000313" key="1">
    <source>
        <dbReference type="EMBL" id="RIB14843.1"/>
    </source>
</evidence>
<dbReference type="OrthoDB" id="2110229at2759"/>
<dbReference type="EMBL" id="QKWP01000791">
    <property type="protein sequence ID" value="RIB14843.1"/>
    <property type="molecule type" value="Genomic_DNA"/>
</dbReference>
<protein>
    <submittedName>
        <fullName evidence="1">Uncharacterized protein</fullName>
    </submittedName>
</protein>
<dbReference type="AlphaFoldDB" id="A0A397V4G9"/>